<dbReference type="EMBL" id="JAUSQU010000001">
    <property type="protein sequence ID" value="MDP9843544.1"/>
    <property type="molecule type" value="Genomic_DNA"/>
</dbReference>
<dbReference type="Pfam" id="PF14542">
    <property type="entry name" value="Acetyltransf_CG"/>
    <property type="match status" value="1"/>
</dbReference>
<dbReference type="RefSeq" id="WP_307557794.1">
    <property type="nucleotide sequence ID" value="NZ_JAUSQU010000001.1"/>
</dbReference>
<dbReference type="CDD" id="cd04301">
    <property type="entry name" value="NAT_SF"/>
    <property type="match status" value="1"/>
</dbReference>
<evidence type="ECO:0000313" key="3">
    <source>
        <dbReference type="Proteomes" id="UP001225356"/>
    </source>
</evidence>
<dbReference type="PROSITE" id="PS51729">
    <property type="entry name" value="GNAT_YJDJ"/>
    <property type="match status" value="1"/>
</dbReference>
<dbReference type="InterPro" id="IPR031165">
    <property type="entry name" value="GNAT_YJDJ"/>
</dbReference>
<gene>
    <name evidence="2" type="ORF">J2853_002755</name>
</gene>
<dbReference type="Gene3D" id="3.40.630.30">
    <property type="match status" value="1"/>
</dbReference>
<proteinExistence type="predicted"/>
<accession>A0ABT9QBW7</accession>
<evidence type="ECO:0000259" key="1">
    <source>
        <dbReference type="PROSITE" id="PS51729"/>
    </source>
</evidence>
<reference evidence="2 3" key="1">
    <citation type="submission" date="2023-07" db="EMBL/GenBank/DDBJ databases">
        <title>Sequencing the genomes of 1000 actinobacteria strains.</title>
        <authorList>
            <person name="Klenk H.-P."/>
        </authorList>
    </citation>
    <scope>NUCLEOTIDE SEQUENCE [LARGE SCALE GENOMIC DNA]</scope>
    <source>
        <strain evidence="2 3">DSM 46740</strain>
    </source>
</reference>
<protein>
    <submittedName>
        <fullName evidence="2">Ribosomal protein S18 acetylase RimI-like enzyme</fullName>
    </submittedName>
</protein>
<dbReference type="SUPFAM" id="SSF55729">
    <property type="entry name" value="Acyl-CoA N-acyltransferases (Nat)"/>
    <property type="match status" value="1"/>
</dbReference>
<keyword evidence="3" id="KW-1185">Reference proteome</keyword>
<organism evidence="2 3">
    <name type="scientific">Streptosporangium lutulentum</name>
    <dbReference type="NCBI Taxonomy" id="1461250"/>
    <lineage>
        <taxon>Bacteria</taxon>
        <taxon>Bacillati</taxon>
        <taxon>Actinomycetota</taxon>
        <taxon>Actinomycetes</taxon>
        <taxon>Streptosporangiales</taxon>
        <taxon>Streptosporangiaceae</taxon>
        <taxon>Streptosporangium</taxon>
    </lineage>
</organism>
<comment type="caution">
    <text evidence="2">The sequence shown here is derived from an EMBL/GenBank/DDBJ whole genome shotgun (WGS) entry which is preliminary data.</text>
</comment>
<evidence type="ECO:0000313" key="2">
    <source>
        <dbReference type="EMBL" id="MDP9843544.1"/>
    </source>
</evidence>
<sequence length="78" mass="8849">MTAEITVQENTEARTYDVLIADRVVGAIVYEHAGPRVVFTHAIVEPEFRRRGVGSTLARGALDDIRAKPRRQRERSSW</sequence>
<feature type="domain" description="N-acetyltransferase" evidence="1">
    <location>
        <begin position="8"/>
        <end position="78"/>
    </location>
</feature>
<dbReference type="Proteomes" id="UP001225356">
    <property type="component" value="Unassembled WGS sequence"/>
</dbReference>
<dbReference type="InterPro" id="IPR016181">
    <property type="entry name" value="Acyl_CoA_acyltransferase"/>
</dbReference>
<name>A0ABT9QBW7_9ACTN</name>